<sequence>MATVLDELRADPEAFLRHYAVAIAGRAPDLTQLQEKRAKFQLRTEGRAAFRGFQTGIAGLRSKQKDRPSIQFAQLPANSNAALGPDVAEVWYVPMAEDTTRMANRHTLLSGTEGPDIAFTSQLSGCTFSIGTASQGGGLIVSHIRPPQGRQPDAADYQAMRDAGSLGPMAHFFDRESRPGQTSYGEPGNLATIIGVRRGGTWRFYAQIYNLVDRRLYKVERLNA</sequence>
<gene>
    <name evidence="1" type="ORF">E9232_005387</name>
</gene>
<dbReference type="Proteomes" id="UP001262410">
    <property type="component" value="Unassembled WGS sequence"/>
</dbReference>
<comment type="caution">
    <text evidence="1">The sequence shown here is derived from an EMBL/GenBank/DDBJ whole genome shotgun (WGS) entry which is preliminary data.</text>
</comment>
<keyword evidence="2" id="KW-1185">Reference proteome</keyword>
<name>A0ABU1JX39_9PROT</name>
<dbReference type="EMBL" id="JAVDPW010000010">
    <property type="protein sequence ID" value="MDR6292842.1"/>
    <property type="molecule type" value="Genomic_DNA"/>
</dbReference>
<evidence type="ECO:0000313" key="2">
    <source>
        <dbReference type="Proteomes" id="UP001262410"/>
    </source>
</evidence>
<dbReference type="RefSeq" id="WP_309799299.1">
    <property type="nucleotide sequence ID" value="NZ_JAVDPW010000010.1"/>
</dbReference>
<evidence type="ECO:0000313" key="1">
    <source>
        <dbReference type="EMBL" id="MDR6292842.1"/>
    </source>
</evidence>
<organism evidence="1 2">
    <name type="scientific">Inquilinus ginsengisoli</name>
    <dbReference type="NCBI Taxonomy" id="363840"/>
    <lineage>
        <taxon>Bacteria</taxon>
        <taxon>Pseudomonadati</taxon>
        <taxon>Pseudomonadota</taxon>
        <taxon>Alphaproteobacteria</taxon>
        <taxon>Rhodospirillales</taxon>
        <taxon>Rhodospirillaceae</taxon>
        <taxon>Inquilinus</taxon>
    </lineage>
</organism>
<protein>
    <submittedName>
        <fullName evidence="1">Ribosome modulation factor</fullName>
    </submittedName>
</protein>
<accession>A0ABU1JX39</accession>
<proteinExistence type="predicted"/>
<reference evidence="1 2" key="1">
    <citation type="submission" date="2023-07" db="EMBL/GenBank/DDBJ databases">
        <title>Sorghum-associated microbial communities from plants grown in Nebraska, USA.</title>
        <authorList>
            <person name="Schachtman D."/>
        </authorList>
    </citation>
    <scope>NUCLEOTIDE SEQUENCE [LARGE SCALE GENOMIC DNA]</scope>
    <source>
        <strain evidence="1 2">584</strain>
    </source>
</reference>